<dbReference type="Proteomes" id="UP000694920">
    <property type="component" value="Unplaced"/>
</dbReference>
<dbReference type="GO" id="GO:0005737">
    <property type="term" value="C:cytoplasm"/>
    <property type="evidence" value="ECO:0007669"/>
    <property type="project" value="UniProtKB-SubCell"/>
</dbReference>
<dbReference type="GO" id="GO:0016787">
    <property type="term" value="F:hydrolase activity"/>
    <property type="evidence" value="ECO:0007669"/>
    <property type="project" value="UniProtKB-KW"/>
</dbReference>
<dbReference type="InterPro" id="IPR027806">
    <property type="entry name" value="HARBI1_dom"/>
</dbReference>
<feature type="domain" description="DDE Tnp4" evidence="13">
    <location>
        <begin position="68"/>
        <end position="222"/>
    </location>
</feature>
<comment type="cofactor">
    <cofactor evidence="1">
        <name>a divalent metal cation</name>
        <dbReference type="ChEBI" id="CHEBI:60240"/>
    </cofactor>
</comment>
<gene>
    <name evidence="15" type="primary">LOC112494167</name>
</gene>
<dbReference type="RefSeq" id="XP_024939536.1">
    <property type="nucleotide sequence ID" value="XM_025083768.1"/>
</dbReference>
<dbReference type="KEGG" id="ccin:112494167"/>
<evidence type="ECO:0000256" key="3">
    <source>
        <dbReference type="ARBA" id="ARBA00004496"/>
    </source>
</evidence>
<dbReference type="PRINTS" id="PR02086">
    <property type="entry name" value="PUTNUCHARBI1"/>
</dbReference>
<dbReference type="GeneID" id="112494167"/>
<keyword evidence="8" id="KW-0479">Metal-binding</keyword>
<evidence type="ECO:0000256" key="10">
    <source>
        <dbReference type="ARBA" id="ARBA00023242"/>
    </source>
</evidence>
<dbReference type="PANTHER" id="PTHR22930:SF85">
    <property type="entry name" value="GH03217P-RELATED"/>
    <property type="match status" value="1"/>
</dbReference>
<evidence type="ECO:0000256" key="8">
    <source>
        <dbReference type="ARBA" id="ARBA00022723"/>
    </source>
</evidence>
<comment type="similarity">
    <text evidence="4">Belongs to the HARBI1 family.</text>
</comment>
<dbReference type="Pfam" id="PF13359">
    <property type="entry name" value="DDE_Tnp_4"/>
    <property type="match status" value="1"/>
</dbReference>
<proteinExistence type="inferred from homology"/>
<evidence type="ECO:0000256" key="6">
    <source>
        <dbReference type="ARBA" id="ARBA00022490"/>
    </source>
</evidence>
<organism evidence="14 15">
    <name type="scientific">Cephus cinctus</name>
    <name type="common">Wheat stem sawfly</name>
    <dbReference type="NCBI Taxonomy" id="211228"/>
    <lineage>
        <taxon>Eukaryota</taxon>
        <taxon>Metazoa</taxon>
        <taxon>Ecdysozoa</taxon>
        <taxon>Arthropoda</taxon>
        <taxon>Hexapoda</taxon>
        <taxon>Insecta</taxon>
        <taxon>Pterygota</taxon>
        <taxon>Neoptera</taxon>
        <taxon>Endopterygota</taxon>
        <taxon>Hymenoptera</taxon>
        <taxon>Cephoidea</taxon>
        <taxon>Cephidae</taxon>
        <taxon>Cephus</taxon>
    </lineage>
</organism>
<dbReference type="PANTHER" id="PTHR22930">
    <property type="match status" value="1"/>
</dbReference>
<sequence length="245" mass="28084">MATPDSYRSICEKFFVGRSTALRAVRRVEKALVDLAPSFITWPEGNRVEEVFRGFAATSAFPNVIGAIDSTHINIRAPHNNPECYVNRKGHHSIQLQAVCDHERRFIHCLAGHVGSVHDQRVLRLSELNEYMDDSHKFPYDCHLVGDSAYTIHKHLMIPYRDNGHRTEKQRNYNFCHESARITIERAFGLLKGRFRSLRTVLDMENVDLIPDFIIACCVSHNICLLQNDEYAIEDSNCIADDNDI</sequence>
<evidence type="ECO:0000256" key="5">
    <source>
        <dbReference type="ARBA" id="ARBA00015519"/>
    </source>
</evidence>
<dbReference type="GO" id="GO:0046872">
    <property type="term" value="F:metal ion binding"/>
    <property type="evidence" value="ECO:0007669"/>
    <property type="project" value="UniProtKB-KW"/>
</dbReference>
<keyword evidence="10" id="KW-0539">Nucleus</keyword>
<reference evidence="15" key="1">
    <citation type="submission" date="2025-08" db="UniProtKB">
        <authorList>
            <consortium name="RefSeq"/>
        </authorList>
    </citation>
    <scope>IDENTIFICATION</scope>
</reference>
<evidence type="ECO:0000256" key="7">
    <source>
        <dbReference type="ARBA" id="ARBA00022722"/>
    </source>
</evidence>
<evidence type="ECO:0000256" key="2">
    <source>
        <dbReference type="ARBA" id="ARBA00004123"/>
    </source>
</evidence>
<keyword evidence="9" id="KW-0378">Hydrolase</keyword>
<evidence type="ECO:0000313" key="15">
    <source>
        <dbReference type="RefSeq" id="XP_024939536.1"/>
    </source>
</evidence>
<accession>A0AAJ7REP8</accession>
<keyword evidence="7" id="KW-0540">Nuclease</keyword>
<evidence type="ECO:0000256" key="4">
    <source>
        <dbReference type="ARBA" id="ARBA00006958"/>
    </source>
</evidence>
<keyword evidence="14" id="KW-1185">Reference proteome</keyword>
<evidence type="ECO:0000259" key="13">
    <source>
        <dbReference type="Pfam" id="PF13359"/>
    </source>
</evidence>
<evidence type="ECO:0000256" key="11">
    <source>
        <dbReference type="ARBA" id="ARBA00030126"/>
    </source>
</evidence>
<dbReference type="GO" id="GO:0005634">
    <property type="term" value="C:nucleus"/>
    <property type="evidence" value="ECO:0007669"/>
    <property type="project" value="UniProtKB-SubCell"/>
</dbReference>
<comment type="subcellular location">
    <subcellularLocation>
        <location evidence="3">Cytoplasm</location>
    </subcellularLocation>
    <subcellularLocation>
        <location evidence="2">Nucleus</location>
    </subcellularLocation>
</comment>
<dbReference type="GO" id="GO:0004518">
    <property type="term" value="F:nuclease activity"/>
    <property type="evidence" value="ECO:0007669"/>
    <property type="project" value="UniProtKB-KW"/>
</dbReference>
<protein>
    <recommendedName>
        <fullName evidence="5">Putative nuclease HARBI1</fullName>
    </recommendedName>
    <alternativeName>
        <fullName evidence="11">Harbinger transposase-derived nuclease</fullName>
    </alternativeName>
</protein>
<evidence type="ECO:0000256" key="12">
    <source>
        <dbReference type="ARBA" id="ARBA00045850"/>
    </source>
</evidence>
<dbReference type="InterPro" id="IPR045249">
    <property type="entry name" value="HARBI1-like"/>
</dbReference>
<evidence type="ECO:0000256" key="9">
    <source>
        <dbReference type="ARBA" id="ARBA00022801"/>
    </source>
</evidence>
<dbReference type="InterPro" id="IPR026103">
    <property type="entry name" value="HARBI1_animal"/>
</dbReference>
<comment type="function">
    <text evidence="12">Transposase-derived protein that may have nuclease activity. Does not have transposase activity.</text>
</comment>
<evidence type="ECO:0000313" key="14">
    <source>
        <dbReference type="Proteomes" id="UP000694920"/>
    </source>
</evidence>
<name>A0AAJ7REP8_CEPCN</name>
<dbReference type="AlphaFoldDB" id="A0AAJ7REP8"/>
<keyword evidence="6" id="KW-0963">Cytoplasm</keyword>
<evidence type="ECO:0000256" key="1">
    <source>
        <dbReference type="ARBA" id="ARBA00001968"/>
    </source>
</evidence>